<proteinExistence type="predicted"/>
<protein>
    <submittedName>
        <fullName evidence="1">Uncharacterized protein</fullName>
    </submittedName>
</protein>
<accession>A0A2V3J6D0</accession>
<keyword evidence="2" id="KW-1185">Reference proteome</keyword>
<comment type="caution">
    <text evidence="1">The sequence shown here is derived from an EMBL/GenBank/DDBJ whole genome shotgun (WGS) entry which is preliminary data.</text>
</comment>
<dbReference type="OrthoDB" id="5357at2759"/>
<evidence type="ECO:0000313" key="1">
    <source>
        <dbReference type="EMBL" id="PXF49965.1"/>
    </source>
</evidence>
<evidence type="ECO:0000313" key="2">
    <source>
        <dbReference type="Proteomes" id="UP000247409"/>
    </source>
</evidence>
<organism evidence="1 2">
    <name type="scientific">Gracilariopsis chorda</name>
    <dbReference type="NCBI Taxonomy" id="448386"/>
    <lineage>
        <taxon>Eukaryota</taxon>
        <taxon>Rhodophyta</taxon>
        <taxon>Florideophyceae</taxon>
        <taxon>Rhodymeniophycidae</taxon>
        <taxon>Gracilariales</taxon>
        <taxon>Gracilariaceae</taxon>
        <taxon>Gracilariopsis</taxon>
    </lineage>
</organism>
<gene>
    <name evidence="1" type="ORF">BWQ96_00125</name>
</gene>
<dbReference type="Proteomes" id="UP000247409">
    <property type="component" value="Unassembled WGS sequence"/>
</dbReference>
<name>A0A2V3J6D0_9FLOR</name>
<sequence length="264" mass="28990">MTVSTNCAFCAHLPLLRHQSAFRPICAPATQVRLSSPLRRASPRASLSSPFPLPDPFAFPAVAFTQPSISSDIRPELIGTCLWGIGLYLGFSQRVRWGTAVQNALTNALNAFVPLNVADALSSVFHTLPFLVAAFSSDAALRYFNAGSATWAVASGLSLAMYGGVYELGRLNARTRKLTDADERAYSTFTQFAQRKLIANGRCHLIDIREAIREDPNATRLSSISDETLRKFVRNAFPRAKRSPNGFYRGLSIRQPARKQINSP</sequence>
<reference evidence="1 2" key="1">
    <citation type="journal article" date="2018" name="Mol. Biol. Evol.">
        <title>Analysis of the draft genome of the red seaweed Gracilariopsis chorda provides insights into genome size evolution in Rhodophyta.</title>
        <authorList>
            <person name="Lee J."/>
            <person name="Yang E.C."/>
            <person name="Graf L."/>
            <person name="Yang J.H."/>
            <person name="Qiu H."/>
            <person name="Zel Zion U."/>
            <person name="Chan C.X."/>
            <person name="Stephens T.G."/>
            <person name="Weber A.P.M."/>
            <person name="Boo G.H."/>
            <person name="Boo S.M."/>
            <person name="Kim K.M."/>
            <person name="Shin Y."/>
            <person name="Jung M."/>
            <person name="Lee S.J."/>
            <person name="Yim H.S."/>
            <person name="Lee J.H."/>
            <person name="Bhattacharya D."/>
            <person name="Yoon H.S."/>
        </authorList>
    </citation>
    <scope>NUCLEOTIDE SEQUENCE [LARGE SCALE GENOMIC DNA]</scope>
    <source>
        <strain evidence="1 2">SKKU-2015</strain>
        <tissue evidence="1">Whole body</tissue>
    </source>
</reference>
<dbReference type="AlphaFoldDB" id="A0A2V3J6D0"/>
<dbReference type="EMBL" id="NBIV01000001">
    <property type="protein sequence ID" value="PXF49965.1"/>
    <property type="molecule type" value="Genomic_DNA"/>
</dbReference>